<accession>A0A183HHM6</accession>
<organism evidence="4">
    <name type="scientific">Onchocerca flexuosa</name>
    <dbReference type="NCBI Taxonomy" id="387005"/>
    <lineage>
        <taxon>Eukaryota</taxon>
        <taxon>Metazoa</taxon>
        <taxon>Ecdysozoa</taxon>
        <taxon>Nematoda</taxon>
        <taxon>Chromadorea</taxon>
        <taxon>Rhabditida</taxon>
        <taxon>Spirurina</taxon>
        <taxon>Spiruromorpha</taxon>
        <taxon>Filarioidea</taxon>
        <taxon>Onchocercidae</taxon>
        <taxon>Onchocerca</taxon>
    </lineage>
</organism>
<gene>
    <name evidence="2" type="ORF">OFLC_LOCUS6987</name>
</gene>
<evidence type="ECO:0000256" key="1">
    <source>
        <dbReference type="SAM" id="MobiDB-lite"/>
    </source>
</evidence>
<dbReference type="WBParaSite" id="OFLC_0000698701-mRNA-1">
    <property type="protein sequence ID" value="OFLC_0000698701-mRNA-1"/>
    <property type="gene ID" value="OFLC_0000698701"/>
</dbReference>
<name>A0A183HHM6_9BILA</name>
<dbReference type="AlphaFoldDB" id="A0A183HHM6"/>
<dbReference type="Proteomes" id="UP000267606">
    <property type="component" value="Unassembled WGS sequence"/>
</dbReference>
<evidence type="ECO:0000313" key="4">
    <source>
        <dbReference type="WBParaSite" id="OFLC_0000698701-mRNA-1"/>
    </source>
</evidence>
<proteinExistence type="predicted"/>
<protein>
    <submittedName>
        <fullName evidence="2 4">Uncharacterized protein</fullName>
    </submittedName>
</protein>
<feature type="region of interest" description="Disordered" evidence="1">
    <location>
        <begin position="76"/>
        <end position="99"/>
    </location>
</feature>
<keyword evidence="3" id="KW-1185">Reference proteome</keyword>
<feature type="compositionally biased region" description="Basic and acidic residues" evidence="1">
    <location>
        <begin position="90"/>
        <end position="99"/>
    </location>
</feature>
<reference evidence="2 3" key="2">
    <citation type="submission" date="2018-11" db="EMBL/GenBank/DDBJ databases">
        <authorList>
            <consortium name="Pathogen Informatics"/>
        </authorList>
    </citation>
    <scope>NUCLEOTIDE SEQUENCE [LARGE SCALE GENOMIC DNA]</scope>
</reference>
<reference evidence="4" key="1">
    <citation type="submission" date="2016-06" db="UniProtKB">
        <authorList>
            <consortium name="WormBaseParasite"/>
        </authorList>
    </citation>
    <scope>IDENTIFICATION</scope>
</reference>
<dbReference type="EMBL" id="UZAJ01006996">
    <property type="protein sequence ID" value="VDO48746.1"/>
    <property type="molecule type" value="Genomic_DNA"/>
</dbReference>
<evidence type="ECO:0000313" key="3">
    <source>
        <dbReference type="Proteomes" id="UP000267606"/>
    </source>
</evidence>
<sequence>MLDARADPKPSANIKRPDTDRPLSLSSASSSPSPSITSFFLPSYPAPISPEAKVSFVNSSISIEWLTAMTAMTMIDDNDQTTTTTTSTTNDDKEGRVDE</sequence>
<feature type="compositionally biased region" description="Low complexity" evidence="1">
    <location>
        <begin position="22"/>
        <end position="37"/>
    </location>
</feature>
<evidence type="ECO:0000313" key="2">
    <source>
        <dbReference type="EMBL" id="VDO48746.1"/>
    </source>
</evidence>
<feature type="region of interest" description="Disordered" evidence="1">
    <location>
        <begin position="1"/>
        <end position="37"/>
    </location>
</feature>
<feature type="compositionally biased region" description="Low complexity" evidence="1">
    <location>
        <begin position="80"/>
        <end position="89"/>
    </location>
</feature>